<evidence type="ECO:0000256" key="4">
    <source>
        <dbReference type="ARBA" id="ARBA00022737"/>
    </source>
</evidence>
<evidence type="ECO:0000313" key="9">
    <source>
        <dbReference type="Proteomes" id="UP000265140"/>
    </source>
</evidence>
<comment type="similarity">
    <text evidence="2">Belongs to the UTP6 family.</text>
</comment>
<dbReference type="GO" id="GO:0034388">
    <property type="term" value="C:Pwp2p-containing subcomplex of 90S preribosome"/>
    <property type="evidence" value="ECO:0007669"/>
    <property type="project" value="TreeGrafter"/>
</dbReference>
<protein>
    <recommendedName>
        <fullName evidence="10">UTP6 small subunit processome component</fullName>
    </recommendedName>
</protein>
<dbReference type="Pfam" id="PF24892">
    <property type="entry name" value="UTP6_C"/>
    <property type="match status" value="2"/>
</dbReference>
<reference evidence="8" key="2">
    <citation type="submission" date="2020-02" db="EMBL/GenBank/DDBJ databases">
        <title>Esox lucius (northern pike) genome, fEsoLuc1, primary haplotype.</title>
        <authorList>
            <person name="Myers G."/>
            <person name="Karagic N."/>
            <person name="Meyer A."/>
            <person name="Pippel M."/>
            <person name="Reichard M."/>
            <person name="Winkler S."/>
            <person name="Tracey A."/>
            <person name="Sims Y."/>
            <person name="Howe K."/>
            <person name="Rhie A."/>
            <person name="Formenti G."/>
            <person name="Durbin R."/>
            <person name="Fedrigo O."/>
            <person name="Jarvis E.D."/>
        </authorList>
    </citation>
    <scope>NUCLEOTIDE SEQUENCE [LARGE SCALE GENOMIC DNA]</scope>
</reference>
<evidence type="ECO:0000313" key="8">
    <source>
        <dbReference type="Ensembl" id="ENSELUP00000075366.2"/>
    </source>
</evidence>
<feature type="domain" description="U3 small nucleolar RNA-associated protein 6 homolog C-terminal" evidence="7">
    <location>
        <begin position="305"/>
        <end position="352"/>
    </location>
</feature>
<keyword evidence="9" id="KW-1185">Reference proteome</keyword>
<evidence type="ECO:0000256" key="2">
    <source>
        <dbReference type="ARBA" id="ARBA00010734"/>
    </source>
</evidence>
<feature type="domain" description="U3 small nucleolar RNA-associated protein 6 N-terminal" evidence="6">
    <location>
        <begin position="9"/>
        <end position="91"/>
    </location>
</feature>
<dbReference type="AlphaFoldDB" id="A0A6Q2ZCB2"/>
<keyword evidence="4" id="KW-0677">Repeat</keyword>
<reference evidence="8" key="3">
    <citation type="submission" date="2025-08" db="UniProtKB">
        <authorList>
            <consortium name="Ensembl"/>
        </authorList>
    </citation>
    <scope>IDENTIFICATION</scope>
</reference>
<dbReference type="InterPro" id="IPR011990">
    <property type="entry name" value="TPR-like_helical_dom_sf"/>
</dbReference>
<evidence type="ECO:0000259" key="7">
    <source>
        <dbReference type="Pfam" id="PF24892"/>
    </source>
</evidence>
<organism evidence="8 9">
    <name type="scientific">Esox lucius</name>
    <name type="common">Northern pike</name>
    <dbReference type="NCBI Taxonomy" id="8010"/>
    <lineage>
        <taxon>Eukaryota</taxon>
        <taxon>Metazoa</taxon>
        <taxon>Chordata</taxon>
        <taxon>Craniata</taxon>
        <taxon>Vertebrata</taxon>
        <taxon>Euteleostomi</taxon>
        <taxon>Actinopterygii</taxon>
        <taxon>Neopterygii</taxon>
        <taxon>Teleostei</taxon>
        <taxon>Protacanthopterygii</taxon>
        <taxon>Esociformes</taxon>
        <taxon>Esocidae</taxon>
        <taxon>Esox</taxon>
    </lineage>
</organism>
<evidence type="ECO:0000256" key="1">
    <source>
        <dbReference type="ARBA" id="ARBA00004604"/>
    </source>
</evidence>
<dbReference type="SMART" id="SM00386">
    <property type="entry name" value="HAT"/>
    <property type="match status" value="4"/>
</dbReference>
<dbReference type="Proteomes" id="UP000265140">
    <property type="component" value="Chromosome 9"/>
</dbReference>
<dbReference type="GO" id="GO:0000462">
    <property type="term" value="P:maturation of SSU-rRNA from tricistronic rRNA transcript (SSU-rRNA, 5.8S rRNA, LSU-rRNA)"/>
    <property type="evidence" value="ECO:0007669"/>
    <property type="project" value="InterPro"/>
</dbReference>
<proteinExistence type="inferred from homology"/>
<reference evidence="8" key="4">
    <citation type="submission" date="2025-09" db="UniProtKB">
        <authorList>
            <consortium name="Ensembl"/>
        </authorList>
    </citation>
    <scope>IDENTIFICATION</scope>
</reference>
<evidence type="ECO:0000256" key="3">
    <source>
        <dbReference type="ARBA" id="ARBA00022552"/>
    </source>
</evidence>
<evidence type="ECO:0000256" key="5">
    <source>
        <dbReference type="ARBA" id="ARBA00023242"/>
    </source>
</evidence>
<reference evidence="9" key="1">
    <citation type="journal article" date="2014" name="PLoS ONE">
        <title>The genome and linkage map of the northern pike (Esox lucius): conserved synteny revealed between the salmonid sister group and the Neoteleostei.</title>
        <authorList>
            <person name="Rondeau E.B."/>
            <person name="Minkley D.R."/>
            <person name="Leong J.S."/>
            <person name="Messmer A.M."/>
            <person name="Jantzen J.R."/>
            <person name="von Schalburg K.R."/>
            <person name="Lemon C."/>
            <person name="Bird N.H."/>
            <person name="Koop B.F."/>
        </authorList>
    </citation>
    <scope>NUCLEOTIDE SEQUENCE</scope>
</reference>
<accession>A0A6Q2ZCB2</accession>
<dbReference type="InterPro" id="IPR055347">
    <property type="entry name" value="UTP6_N"/>
</dbReference>
<evidence type="ECO:0008006" key="10">
    <source>
        <dbReference type="Google" id="ProtNLM"/>
    </source>
</evidence>
<dbReference type="SUPFAM" id="SSF48452">
    <property type="entry name" value="TPR-like"/>
    <property type="match status" value="2"/>
</dbReference>
<keyword evidence="5" id="KW-0539">Nucleus</keyword>
<dbReference type="GeneTree" id="ENSGT00390000016493"/>
<dbReference type="Gene3D" id="1.25.40.10">
    <property type="entry name" value="Tetratricopeptide repeat domain"/>
    <property type="match status" value="2"/>
</dbReference>
<keyword evidence="3" id="KW-0698">rRNA processing</keyword>
<dbReference type="PANTHER" id="PTHR23271">
    <property type="entry name" value="HEPATOCELLULAR CARCINOMA-ASSOCIATED ANTIGEN 66"/>
    <property type="match status" value="1"/>
</dbReference>
<dbReference type="GO" id="GO:0030515">
    <property type="term" value="F:snoRNA binding"/>
    <property type="evidence" value="ECO:0007669"/>
    <property type="project" value="InterPro"/>
</dbReference>
<dbReference type="InterPro" id="IPR056907">
    <property type="entry name" value="UTP6_C"/>
</dbReference>
<dbReference type="InterPro" id="IPR013949">
    <property type="entry name" value="Utp6"/>
</dbReference>
<gene>
    <name evidence="8" type="primary">UTP6</name>
</gene>
<dbReference type="FunFam" id="1.25.40.10:FF:001123">
    <property type="entry name" value="UTP6 small subunit processome component"/>
    <property type="match status" value="1"/>
</dbReference>
<dbReference type="GO" id="GO:0032040">
    <property type="term" value="C:small-subunit processome"/>
    <property type="evidence" value="ECO:0007669"/>
    <property type="project" value="TreeGrafter"/>
</dbReference>
<dbReference type="Pfam" id="PF08640">
    <property type="entry name" value="U3_assoc_6"/>
    <property type="match status" value="1"/>
</dbReference>
<dbReference type="Ensembl" id="ENSELUT00000054319.2">
    <property type="protein sequence ID" value="ENSELUP00000075366.2"/>
    <property type="gene ID" value="ENSELUG00000006618.3"/>
</dbReference>
<sequence>MAEIVQQRIENRIPEWEQLERVGLFTKKEIKSMLKRATALEYKLHRLIISKVDFIAYIQYEINVLELIKKRRSRIGYTFKKEEIEFSIISRINNIFKRATTKWKNDLQLWLSHVAFCKKWNTKGQLSKVFSSMLAIHPEKPAVWIMAAKSEMEDRNSPESARQLFLRALRFHPESQKVYQEYFRMELLHAEKLRKEQKELEKAEIDVGEYEFPLEIMSGKLAEVVYRDATTKIQGADFILSLLNIAAIFDFTKELQATIIQDLQGKYADHEVTWDFMARRELDAAVGEELQSAKGRASDIARREERCCQVYEEGLNMLNTEAMWTCYVSFCLERFKRKTNVHELKEKSNHLIKYIYFKIVHVFLSLHESRPFSKAFFTRMIQIEKEQETPKMTNLRDFYERALSEFGSTDDDLWLEYIREELGPRGQPENCGRIHWRAMKILEGESVERFITQYTLLQTGHI</sequence>
<name>A0A6Q2ZCB2_ESOLU</name>
<dbReference type="Bgee" id="ENSELUG00000006618">
    <property type="expression patterns" value="Expressed in ovary and 14 other cell types or tissues"/>
</dbReference>
<comment type="subcellular location">
    <subcellularLocation>
        <location evidence="1">Nucleus</location>
        <location evidence="1">Nucleolus</location>
    </subcellularLocation>
</comment>
<dbReference type="PANTHER" id="PTHR23271:SF1">
    <property type="entry name" value="U3 SMALL NUCLEOLAR RNA-ASSOCIATED PROTEIN 6 HOMOLOG"/>
    <property type="match status" value="1"/>
</dbReference>
<dbReference type="InterPro" id="IPR003107">
    <property type="entry name" value="HAT"/>
</dbReference>
<feature type="domain" description="U3 small nucleolar RNA-associated protein 6 homolog C-terminal" evidence="7">
    <location>
        <begin position="356"/>
        <end position="442"/>
    </location>
</feature>
<evidence type="ECO:0000259" key="6">
    <source>
        <dbReference type="Pfam" id="PF08640"/>
    </source>
</evidence>